<dbReference type="GO" id="GO:0005615">
    <property type="term" value="C:extracellular space"/>
    <property type="evidence" value="ECO:0007669"/>
    <property type="project" value="TreeGrafter"/>
</dbReference>
<proteinExistence type="inferred from homology"/>
<feature type="chain" id="PRO_5043696924" evidence="5">
    <location>
        <begin position="18"/>
        <end position="211"/>
    </location>
</feature>
<evidence type="ECO:0000256" key="4">
    <source>
        <dbReference type="ARBA" id="ARBA00023157"/>
    </source>
</evidence>
<evidence type="ECO:0000256" key="1">
    <source>
        <dbReference type="ARBA" id="ARBA00008693"/>
    </source>
</evidence>
<keyword evidence="5" id="KW-0732">Signal</keyword>
<dbReference type="Proteomes" id="UP000735302">
    <property type="component" value="Unassembled WGS sequence"/>
</dbReference>
<dbReference type="GO" id="GO:0006874">
    <property type="term" value="P:intracellular calcium ion homeostasis"/>
    <property type="evidence" value="ECO:0007669"/>
    <property type="project" value="TreeGrafter"/>
</dbReference>
<keyword evidence="7" id="KW-1185">Reference proteome</keyword>
<protein>
    <submittedName>
        <fullName evidence="6">Stanniocalcin-like protein</fullName>
    </submittedName>
</protein>
<dbReference type="Pfam" id="PF03298">
    <property type="entry name" value="Stanniocalcin"/>
    <property type="match status" value="1"/>
</dbReference>
<accession>A0AAV4BGN6</accession>
<sequence>MSAKLLILAVLANASYAFLFTRTTPVAQAEGREVDETCLARAAEGDCEFYNCFEQRLPCGRDYYMLRQGHYYCNKMNTRKHLFTPAGQQFIENVQQCLMGPLQEIYTREFIDCHTLEHEAVAAIAPCFNEHNFCDTLETDSEEFFRVYEIGDLFTRGATKIWRAIFQIAGNCGTQMAREFTSDTSESLMSSINGFFSSLGNIIENNDSEAA</sequence>
<dbReference type="InterPro" id="IPR004978">
    <property type="entry name" value="Stanniocalcin"/>
</dbReference>
<evidence type="ECO:0000313" key="7">
    <source>
        <dbReference type="Proteomes" id="UP000735302"/>
    </source>
</evidence>
<comment type="similarity">
    <text evidence="1">Belongs to the stanniocalcin family.</text>
</comment>
<evidence type="ECO:0000256" key="3">
    <source>
        <dbReference type="ARBA" id="ARBA00022702"/>
    </source>
</evidence>
<dbReference type="AlphaFoldDB" id="A0AAV4BGN6"/>
<dbReference type="GO" id="GO:0005179">
    <property type="term" value="F:hormone activity"/>
    <property type="evidence" value="ECO:0007669"/>
    <property type="project" value="UniProtKB-KW"/>
</dbReference>
<evidence type="ECO:0000256" key="5">
    <source>
        <dbReference type="SAM" id="SignalP"/>
    </source>
</evidence>
<organism evidence="6 7">
    <name type="scientific">Plakobranchus ocellatus</name>
    <dbReference type="NCBI Taxonomy" id="259542"/>
    <lineage>
        <taxon>Eukaryota</taxon>
        <taxon>Metazoa</taxon>
        <taxon>Spiralia</taxon>
        <taxon>Lophotrochozoa</taxon>
        <taxon>Mollusca</taxon>
        <taxon>Gastropoda</taxon>
        <taxon>Heterobranchia</taxon>
        <taxon>Euthyneura</taxon>
        <taxon>Panpulmonata</taxon>
        <taxon>Sacoglossa</taxon>
        <taxon>Placobranchoidea</taxon>
        <taxon>Plakobranchidae</taxon>
        <taxon>Plakobranchus</taxon>
    </lineage>
</organism>
<keyword evidence="4" id="KW-1015">Disulfide bond</keyword>
<name>A0AAV4BGN6_9GAST</name>
<comment type="caution">
    <text evidence="6">The sequence shown here is derived from an EMBL/GenBank/DDBJ whole genome shotgun (WGS) entry which is preliminary data.</text>
</comment>
<gene>
    <name evidence="6" type="ORF">PoB_004610100</name>
</gene>
<dbReference type="PANTHER" id="PTHR11245:SF6">
    <property type="entry name" value="DUF19 DOMAIN-CONTAINING PROTEIN"/>
    <property type="match status" value="1"/>
</dbReference>
<feature type="signal peptide" evidence="5">
    <location>
        <begin position="1"/>
        <end position="17"/>
    </location>
</feature>
<keyword evidence="3" id="KW-0372">Hormone</keyword>
<evidence type="ECO:0000256" key="2">
    <source>
        <dbReference type="ARBA" id="ARBA00011748"/>
    </source>
</evidence>
<evidence type="ECO:0000313" key="6">
    <source>
        <dbReference type="EMBL" id="GFO19596.1"/>
    </source>
</evidence>
<reference evidence="6 7" key="1">
    <citation type="journal article" date="2021" name="Elife">
        <title>Chloroplast acquisition without the gene transfer in kleptoplastic sea slugs, Plakobranchus ocellatus.</title>
        <authorList>
            <person name="Maeda T."/>
            <person name="Takahashi S."/>
            <person name="Yoshida T."/>
            <person name="Shimamura S."/>
            <person name="Takaki Y."/>
            <person name="Nagai Y."/>
            <person name="Toyoda A."/>
            <person name="Suzuki Y."/>
            <person name="Arimoto A."/>
            <person name="Ishii H."/>
            <person name="Satoh N."/>
            <person name="Nishiyama T."/>
            <person name="Hasebe M."/>
            <person name="Maruyama T."/>
            <person name="Minagawa J."/>
            <person name="Obokata J."/>
            <person name="Shigenobu S."/>
        </authorList>
    </citation>
    <scope>NUCLEOTIDE SEQUENCE [LARGE SCALE GENOMIC DNA]</scope>
</reference>
<comment type="subunit">
    <text evidence="2">Homodimer; disulfide-linked.</text>
</comment>
<dbReference type="PANTHER" id="PTHR11245">
    <property type="entry name" value="STANNIOCALCIN"/>
    <property type="match status" value="1"/>
</dbReference>
<dbReference type="EMBL" id="BLXT01005065">
    <property type="protein sequence ID" value="GFO19596.1"/>
    <property type="molecule type" value="Genomic_DNA"/>
</dbReference>